<feature type="region of interest" description="Disordered" evidence="1">
    <location>
        <begin position="188"/>
        <end position="207"/>
    </location>
</feature>
<evidence type="ECO:0000256" key="1">
    <source>
        <dbReference type="SAM" id="MobiDB-lite"/>
    </source>
</evidence>
<evidence type="ECO:0000313" key="2">
    <source>
        <dbReference type="EMBL" id="CAJ0931106.1"/>
    </source>
</evidence>
<comment type="caution">
    <text evidence="2">The sequence shown here is derived from an EMBL/GenBank/DDBJ whole genome shotgun (WGS) entry which is preliminary data.</text>
</comment>
<dbReference type="EMBL" id="CAUEEQ010007483">
    <property type="protein sequence ID" value="CAJ0931106.1"/>
    <property type="molecule type" value="Genomic_DNA"/>
</dbReference>
<keyword evidence="3" id="KW-1185">Reference proteome</keyword>
<feature type="compositionally biased region" description="Polar residues" evidence="1">
    <location>
        <begin position="196"/>
        <end position="207"/>
    </location>
</feature>
<reference evidence="2" key="1">
    <citation type="submission" date="2023-07" db="EMBL/GenBank/DDBJ databases">
        <authorList>
            <person name="Stuckert A."/>
        </authorList>
    </citation>
    <scope>NUCLEOTIDE SEQUENCE</scope>
</reference>
<dbReference type="Proteomes" id="UP001176940">
    <property type="component" value="Unassembled WGS sequence"/>
</dbReference>
<feature type="non-terminal residue" evidence="2">
    <location>
        <position position="258"/>
    </location>
</feature>
<proteinExistence type="predicted"/>
<name>A0ABN9L5X5_9NEOB</name>
<gene>
    <name evidence="2" type="ORF">RIMI_LOCUS4604258</name>
</gene>
<organism evidence="2 3">
    <name type="scientific">Ranitomeya imitator</name>
    <name type="common">mimic poison frog</name>
    <dbReference type="NCBI Taxonomy" id="111125"/>
    <lineage>
        <taxon>Eukaryota</taxon>
        <taxon>Metazoa</taxon>
        <taxon>Chordata</taxon>
        <taxon>Craniata</taxon>
        <taxon>Vertebrata</taxon>
        <taxon>Euteleostomi</taxon>
        <taxon>Amphibia</taxon>
        <taxon>Batrachia</taxon>
        <taxon>Anura</taxon>
        <taxon>Neobatrachia</taxon>
        <taxon>Hyloidea</taxon>
        <taxon>Dendrobatidae</taxon>
        <taxon>Dendrobatinae</taxon>
        <taxon>Ranitomeya</taxon>
    </lineage>
</organism>
<protein>
    <submittedName>
        <fullName evidence="2">Uncharacterized protein</fullName>
    </submittedName>
</protein>
<evidence type="ECO:0000313" key="3">
    <source>
        <dbReference type="Proteomes" id="UP001176940"/>
    </source>
</evidence>
<sequence>MDGPEVGTVKGRELHSDLTCGQQGGGGVLVCTGIIKDELVGPFWVEDGVKLNSQTYCQFLEDNFFKQWYRKKSHSAQSVCNPAPSVSSTLPHLFPILPQLCPALCPIPVQHSAPSLSSSLPHLCPALCPISVQHSAPSLSSTLPHLCPALCPISVQHSAPSLSSTLPHLCPALCPISKIENIRDSFSRQPPEPFLPTSQPSTSKTNFSTITEDRLSTLLSRSDLTTCSLDPIPSHFIPNLATVFIPTLTHLFNLSLTT</sequence>
<accession>A0ABN9L5X5</accession>